<protein>
    <submittedName>
        <fullName evidence="2">Uncharacterized protein</fullName>
    </submittedName>
</protein>
<dbReference type="EMBL" id="JBHRSP010000015">
    <property type="protein sequence ID" value="MFC3073084.1"/>
    <property type="molecule type" value="Genomic_DNA"/>
</dbReference>
<evidence type="ECO:0000313" key="2">
    <source>
        <dbReference type="EMBL" id="MFC3073084.1"/>
    </source>
</evidence>
<organism evidence="2 3">
    <name type="scientific">Shinella pollutisoli</name>
    <dbReference type="NCBI Taxonomy" id="2250594"/>
    <lineage>
        <taxon>Bacteria</taxon>
        <taxon>Pseudomonadati</taxon>
        <taxon>Pseudomonadota</taxon>
        <taxon>Alphaproteobacteria</taxon>
        <taxon>Hyphomicrobiales</taxon>
        <taxon>Rhizobiaceae</taxon>
        <taxon>Shinella</taxon>
    </lineage>
</organism>
<evidence type="ECO:0000313" key="3">
    <source>
        <dbReference type="Proteomes" id="UP001595377"/>
    </source>
</evidence>
<feature type="region of interest" description="Disordered" evidence="1">
    <location>
        <begin position="1"/>
        <end position="25"/>
    </location>
</feature>
<comment type="caution">
    <text evidence="2">The sequence shown here is derived from an EMBL/GenBank/DDBJ whole genome shotgun (WGS) entry which is preliminary data.</text>
</comment>
<gene>
    <name evidence="2" type="ORF">ACFOHH_08225</name>
</gene>
<sequence length="66" mass="7457">MKIAKAGTAPRRRRHAANRSGLPSNPDVNLKVHLRRLYSCFFCGSNGFLEIIVQSENYFTCFCGVH</sequence>
<name>A0ABV7DF18_9HYPH</name>
<evidence type="ECO:0000256" key="1">
    <source>
        <dbReference type="SAM" id="MobiDB-lite"/>
    </source>
</evidence>
<accession>A0ABV7DF18</accession>
<dbReference type="Proteomes" id="UP001595377">
    <property type="component" value="Unassembled WGS sequence"/>
</dbReference>
<keyword evidence="3" id="KW-1185">Reference proteome</keyword>
<dbReference type="RefSeq" id="WP_380703518.1">
    <property type="nucleotide sequence ID" value="NZ_JBHRSP010000015.1"/>
</dbReference>
<reference evidence="3" key="1">
    <citation type="journal article" date="2019" name="Int. J. Syst. Evol. Microbiol.">
        <title>The Global Catalogue of Microorganisms (GCM) 10K type strain sequencing project: providing services to taxonomists for standard genome sequencing and annotation.</title>
        <authorList>
            <consortium name="The Broad Institute Genomics Platform"/>
            <consortium name="The Broad Institute Genome Sequencing Center for Infectious Disease"/>
            <person name="Wu L."/>
            <person name="Ma J."/>
        </authorList>
    </citation>
    <scope>NUCLEOTIDE SEQUENCE [LARGE SCALE GENOMIC DNA]</scope>
    <source>
        <strain evidence="3">KCTC 52677</strain>
    </source>
</reference>
<feature type="non-terminal residue" evidence="2">
    <location>
        <position position="66"/>
    </location>
</feature>
<proteinExistence type="predicted"/>